<keyword evidence="2" id="KW-0597">Phosphoprotein</keyword>
<dbReference type="PANTHER" id="PTHR21446:SF12">
    <property type="entry name" value="POTASSIUM CHANNEL TETRAMERIZATION DOMAIN CONTAINING 1"/>
    <property type="match status" value="1"/>
</dbReference>
<feature type="compositionally biased region" description="Acidic residues" evidence="4">
    <location>
        <begin position="27"/>
        <end position="38"/>
    </location>
</feature>
<evidence type="ECO:0000313" key="7">
    <source>
        <dbReference type="Proteomes" id="UP001239994"/>
    </source>
</evidence>
<feature type="domain" description="BTB" evidence="5">
    <location>
        <begin position="569"/>
        <end position="671"/>
    </location>
</feature>
<dbReference type="Proteomes" id="UP001239994">
    <property type="component" value="Unassembled WGS sequence"/>
</dbReference>
<dbReference type="PANTHER" id="PTHR21446">
    <property type="entry name" value="DUF3504 DOMAIN-CONTAINING PROTEIN"/>
    <property type="match status" value="1"/>
</dbReference>
<accession>A0AAD9DWY9</accession>
<dbReference type="InterPro" id="IPR021893">
    <property type="entry name" value="ZMYM2-like_C"/>
</dbReference>
<sequence>MARMPGSGDRCCSDETNPVSGQRERDEGEGEEEEEGEIQEIQITGEEGEESEEEGELGDWESGEPQTCATVETREAVLMRSTDRRCGDELESVAGDPLLLAALDSDNEGDMRRSPSDRSRLSENTRLATRYAVRIFREYLSEKAQSTDFESMDKHALCKVLRSFYSEARSKSGQLYSKSSLISIRSSLNRYLNEPPFCRTLDLTKDPELRSANLALAAVIRKLEEQGAGPVVQKQAITRADLRRLYTSAVFSANSPFGLLNKVWFETCMYFCTRGRENQRELEEDSFGLAIDEDGRKFVYFKALGPYHKSRSASWTKKRSDSDDDSLPRMYETGTEFCPYASFVKYLSKRNPLCKAFFQRPRDHCSERDTTWYENKAIGKNLLGTRMQMLSRAAKLSKTYTNHCIGAVSIATLNSIAGIGSKLAPLHVAPETVNGSERQHRFQLVLPCVRSSEDTPDLKPRELCKRPRAQVTPVDVAGPGPDASPKRRCVRPPSEHADPPVVITLGTGPAPSAVTVREHNGEPTLALPAQEHRSSSVAMSTRPLLAPSPASPLGTAGIPTPAQLTKANAPVHIDVGGHMYTSSLATLTKYPESRIGRLFDGTEPIVLDSLKQHYFIDRDGHMFRYILNFLRTSKLLIPDDFKDYSLLYEEARYFQLQPLQAELERWRCERDSGWVTRPCECVVVRVAPELGERISLSGDKALIEDIFPEIGDVMCNSVNAGWNHDSTHVIRFPLNGYCHLNSVQV</sequence>
<feature type="compositionally biased region" description="Acidic residues" evidence="4">
    <location>
        <begin position="46"/>
        <end position="62"/>
    </location>
</feature>
<dbReference type="InterPro" id="IPR052787">
    <property type="entry name" value="MAVS"/>
</dbReference>
<evidence type="ECO:0000256" key="3">
    <source>
        <dbReference type="ARBA" id="ARBA00022843"/>
    </source>
</evidence>
<proteinExistence type="predicted"/>
<feature type="region of interest" description="Disordered" evidence="4">
    <location>
        <begin position="472"/>
        <end position="501"/>
    </location>
</feature>
<dbReference type="AlphaFoldDB" id="A0AAD9DWY9"/>
<dbReference type="Gene3D" id="3.30.710.10">
    <property type="entry name" value="Potassium Channel Kv1.1, Chain A"/>
    <property type="match status" value="1"/>
</dbReference>
<evidence type="ECO:0000259" key="5">
    <source>
        <dbReference type="SMART" id="SM00225"/>
    </source>
</evidence>
<dbReference type="FunFam" id="3.30.710.10:FF:000003">
    <property type="entry name" value="BTB/POZ domain-containing protein KCTD6 isoform X2"/>
    <property type="match status" value="1"/>
</dbReference>
<evidence type="ECO:0000313" key="6">
    <source>
        <dbReference type="EMBL" id="KAK1795904.1"/>
    </source>
</evidence>
<keyword evidence="7" id="KW-1185">Reference proteome</keyword>
<dbReference type="SMART" id="SM00225">
    <property type="entry name" value="BTB"/>
    <property type="match status" value="1"/>
</dbReference>
<keyword evidence="1" id="KW-1017">Isopeptide bond</keyword>
<dbReference type="GO" id="GO:0014033">
    <property type="term" value="P:neural crest cell differentiation"/>
    <property type="evidence" value="ECO:0007669"/>
    <property type="project" value="UniProtKB-ARBA"/>
</dbReference>
<dbReference type="GO" id="GO:0060070">
    <property type="term" value="P:canonical Wnt signaling pathway"/>
    <property type="evidence" value="ECO:0007669"/>
    <property type="project" value="UniProtKB-ARBA"/>
</dbReference>
<dbReference type="InterPro" id="IPR048595">
    <property type="entry name" value="KCTD1-15-like_C"/>
</dbReference>
<dbReference type="InterPro" id="IPR048599">
    <property type="entry name" value="BTB_POZ_KCTD1"/>
</dbReference>
<keyword evidence="3" id="KW-0832">Ubl conjugation</keyword>
<dbReference type="Pfam" id="PF20871">
    <property type="entry name" value="KCTD1-15_CTD"/>
    <property type="match status" value="1"/>
</dbReference>
<dbReference type="GO" id="GO:0060037">
    <property type="term" value="P:pharyngeal system development"/>
    <property type="evidence" value="ECO:0007669"/>
    <property type="project" value="UniProtKB-ARBA"/>
</dbReference>
<comment type="caution">
    <text evidence="6">The sequence shown here is derived from an EMBL/GenBank/DDBJ whole genome shotgun (WGS) entry which is preliminary data.</text>
</comment>
<dbReference type="InterPro" id="IPR000210">
    <property type="entry name" value="BTB/POZ_dom"/>
</dbReference>
<organism evidence="6 7">
    <name type="scientific">Electrophorus voltai</name>
    <dbReference type="NCBI Taxonomy" id="2609070"/>
    <lineage>
        <taxon>Eukaryota</taxon>
        <taxon>Metazoa</taxon>
        <taxon>Chordata</taxon>
        <taxon>Craniata</taxon>
        <taxon>Vertebrata</taxon>
        <taxon>Euteleostomi</taxon>
        <taxon>Actinopterygii</taxon>
        <taxon>Neopterygii</taxon>
        <taxon>Teleostei</taxon>
        <taxon>Ostariophysi</taxon>
        <taxon>Gymnotiformes</taxon>
        <taxon>Gymnotoidei</taxon>
        <taxon>Gymnotidae</taxon>
        <taxon>Electrophorus</taxon>
    </lineage>
</organism>
<evidence type="ECO:0000256" key="4">
    <source>
        <dbReference type="SAM" id="MobiDB-lite"/>
    </source>
</evidence>
<protein>
    <recommendedName>
        <fullName evidence="5">BTB domain-containing protein</fullName>
    </recommendedName>
</protein>
<feature type="non-terminal residue" evidence="6">
    <location>
        <position position="745"/>
    </location>
</feature>
<reference evidence="6" key="1">
    <citation type="submission" date="2023-03" db="EMBL/GenBank/DDBJ databases">
        <title>Electrophorus voltai genome.</title>
        <authorList>
            <person name="Bian C."/>
        </authorList>
    </citation>
    <scope>NUCLEOTIDE SEQUENCE</scope>
    <source>
        <strain evidence="6">CB-2022</strain>
        <tissue evidence="6">Muscle</tissue>
    </source>
</reference>
<gene>
    <name evidence="6" type="ORF">P4O66_009013</name>
</gene>
<dbReference type="EMBL" id="JAROKS010000015">
    <property type="protein sequence ID" value="KAK1795904.1"/>
    <property type="molecule type" value="Genomic_DNA"/>
</dbReference>
<feature type="region of interest" description="Disordered" evidence="4">
    <location>
        <begin position="1"/>
        <end position="66"/>
    </location>
</feature>
<dbReference type="GO" id="GO:0051260">
    <property type="term" value="P:protein homooligomerization"/>
    <property type="evidence" value="ECO:0007669"/>
    <property type="project" value="InterPro"/>
</dbReference>
<dbReference type="InterPro" id="IPR003131">
    <property type="entry name" value="T1-type_BTB"/>
</dbReference>
<dbReference type="InterPro" id="IPR011333">
    <property type="entry name" value="SKP1/BTB/POZ_sf"/>
</dbReference>
<name>A0AAD9DWY9_9TELE</name>
<dbReference type="SUPFAM" id="SSF54695">
    <property type="entry name" value="POZ domain"/>
    <property type="match status" value="1"/>
</dbReference>
<dbReference type="Pfam" id="PF02214">
    <property type="entry name" value="BTB_2"/>
    <property type="match status" value="1"/>
</dbReference>
<evidence type="ECO:0000256" key="1">
    <source>
        <dbReference type="ARBA" id="ARBA00022499"/>
    </source>
</evidence>
<evidence type="ECO:0000256" key="2">
    <source>
        <dbReference type="ARBA" id="ARBA00022553"/>
    </source>
</evidence>
<dbReference type="CDD" id="cd18387">
    <property type="entry name" value="BTB_POZ_KCTD1"/>
    <property type="match status" value="1"/>
</dbReference>
<dbReference type="Pfam" id="PF12012">
    <property type="entry name" value="DUF3504"/>
    <property type="match status" value="1"/>
</dbReference>